<organism evidence="1 2">
    <name type="scientific">Rhodoglobus aureus</name>
    <dbReference type="NCBI Taxonomy" id="191497"/>
    <lineage>
        <taxon>Bacteria</taxon>
        <taxon>Bacillati</taxon>
        <taxon>Actinomycetota</taxon>
        <taxon>Actinomycetes</taxon>
        <taxon>Micrococcales</taxon>
        <taxon>Microbacteriaceae</taxon>
        <taxon>Rhodoglobus</taxon>
    </lineage>
</organism>
<dbReference type="EMBL" id="BAAAKW010000008">
    <property type="protein sequence ID" value="GAA1207233.1"/>
    <property type="molecule type" value="Genomic_DNA"/>
</dbReference>
<evidence type="ECO:0000313" key="2">
    <source>
        <dbReference type="Proteomes" id="UP001500943"/>
    </source>
</evidence>
<proteinExistence type="predicted"/>
<dbReference type="Proteomes" id="UP001500943">
    <property type="component" value="Unassembled WGS sequence"/>
</dbReference>
<keyword evidence="2" id="KW-1185">Reference proteome</keyword>
<reference evidence="1 2" key="1">
    <citation type="journal article" date="2019" name="Int. J. Syst. Evol. Microbiol.">
        <title>The Global Catalogue of Microorganisms (GCM) 10K type strain sequencing project: providing services to taxonomists for standard genome sequencing and annotation.</title>
        <authorList>
            <consortium name="The Broad Institute Genomics Platform"/>
            <consortium name="The Broad Institute Genome Sequencing Center for Infectious Disease"/>
            <person name="Wu L."/>
            <person name="Ma J."/>
        </authorList>
    </citation>
    <scope>NUCLEOTIDE SEQUENCE [LARGE SCALE GENOMIC DNA]</scope>
    <source>
        <strain evidence="1 2">JCM 12762</strain>
    </source>
</reference>
<protein>
    <submittedName>
        <fullName evidence="1">Uncharacterized protein</fullName>
    </submittedName>
</protein>
<comment type="caution">
    <text evidence="1">The sequence shown here is derived from an EMBL/GenBank/DDBJ whole genome shotgun (WGS) entry which is preliminary data.</text>
</comment>
<evidence type="ECO:0000313" key="1">
    <source>
        <dbReference type="EMBL" id="GAA1207233.1"/>
    </source>
</evidence>
<accession>A0ABN1VDV1</accession>
<name>A0ABN1VDV1_9MICO</name>
<gene>
    <name evidence="1" type="ORF">GCM10009655_02900</name>
</gene>
<sequence>METLELVSMQLAVALHEDRHCTGESGRATAPCDTCAAEARSTVSARAHRHGQDIIDVINECAIPRLAAYVEKNANLALNAATRGEWAS</sequence>